<dbReference type="InterPro" id="IPR003340">
    <property type="entry name" value="B3_DNA-bd"/>
</dbReference>
<dbReference type="SMART" id="SM01019">
    <property type="entry name" value="B3"/>
    <property type="match status" value="1"/>
</dbReference>
<dbReference type="EMBL" id="DF973767">
    <property type="protein sequence ID" value="GAU39545.1"/>
    <property type="molecule type" value="Genomic_DNA"/>
</dbReference>
<reference evidence="11" key="1">
    <citation type="journal article" date="2017" name="Front. Plant Sci.">
        <title>Climate Clever Clovers: New Paradigm to Reduce the Environmental Footprint of Ruminants by Breeding Low Methanogenic Forages Utilizing Haplotype Variation.</title>
        <authorList>
            <person name="Kaur P."/>
            <person name="Appels R."/>
            <person name="Bayer P.E."/>
            <person name="Keeble-Gagnere G."/>
            <person name="Wang J."/>
            <person name="Hirakawa H."/>
            <person name="Shirasawa K."/>
            <person name="Vercoe P."/>
            <person name="Stefanova K."/>
            <person name="Durmic Z."/>
            <person name="Nichols P."/>
            <person name="Revell C."/>
            <person name="Isobe S.N."/>
            <person name="Edwards D."/>
            <person name="Erskine W."/>
        </authorList>
    </citation>
    <scope>NUCLEOTIDE SEQUENCE [LARGE SCALE GENOMIC DNA]</scope>
    <source>
        <strain evidence="11">cv. Daliak</strain>
    </source>
</reference>
<dbReference type="GO" id="GO:0006355">
    <property type="term" value="P:regulation of DNA-templated transcription"/>
    <property type="evidence" value="ECO:0007669"/>
    <property type="project" value="InterPro"/>
</dbReference>
<dbReference type="Pfam" id="PF06507">
    <property type="entry name" value="ARF_AD"/>
    <property type="match status" value="1"/>
</dbReference>
<evidence type="ECO:0000313" key="10">
    <source>
        <dbReference type="EMBL" id="GAU39545.1"/>
    </source>
</evidence>
<dbReference type="AlphaFoldDB" id="A0A2Z6NUE7"/>
<dbReference type="PANTHER" id="PTHR31384">
    <property type="entry name" value="AUXIN RESPONSE FACTOR 4-RELATED"/>
    <property type="match status" value="1"/>
</dbReference>
<evidence type="ECO:0000256" key="2">
    <source>
        <dbReference type="ARBA" id="ARBA00007853"/>
    </source>
</evidence>
<evidence type="ECO:0000256" key="8">
    <source>
        <dbReference type="RuleBase" id="RU004561"/>
    </source>
</evidence>
<dbReference type="PANTHER" id="PTHR31384:SF25">
    <property type="entry name" value="AUXIN RESPONSE FACTOR"/>
    <property type="match status" value="1"/>
</dbReference>
<comment type="function">
    <text evidence="8">Auxin response factors (ARFs) are transcriptional factors that bind specifically to the DNA sequence 5'-TGTCTC-3' found in the auxin-responsive promoter elements (AuxREs).</text>
</comment>
<dbReference type="Gene3D" id="2.30.30.1040">
    <property type="match status" value="1"/>
</dbReference>
<evidence type="ECO:0000256" key="7">
    <source>
        <dbReference type="ARBA" id="ARBA00023294"/>
    </source>
</evidence>
<sequence>MVEDNHPFDDSEVYSFKKILTSNEASTHATGLYIPKEHADRCFPPLDMTVQPPMQDLVVKDLHGIEWNFRHIYCDHQKAHVLTCGWSTFVNSKKLVSGDSCIFVRGENGEIGIGIHRATRQYSEMWKTSSPLGAMYVASHAVSARTMFHVQYYPWITPFEFMIPLKTYVDSIERDYFIGMRVHKLLSAVEQSGRRYGTIVGNEDIDPIRWPGSEWRCIKVKWDSTPNTFTQHESVCPWWIEPLESPKGFPILPLPNEVIGSSSTYHTVDVDMDMQGIE</sequence>
<comment type="similarity">
    <text evidence="2 8">Belongs to the ARF family.</text>
</comment>
<name>A0A2Z6NUE7_TRISU</name>
<evidence type="ECO:0000256" key="5">
    <source>
        <dbReference type="ARBA" id="ARBA00023163"/>
    </source>
</evidence>
<keyword evidence="5 8" id="KW-0804">Transcription</keyword>
<evidence type="ECO:0000256" key="6">
    <source>
        <dbReference type="ARBA" id="ARBA00023242"/>
    </source>
</evidence>
<proteinExistence type="inferred from homology"/>
<protein>
    <recommendedName>
        <fullName evidence="8">Auxin response factor</fullName>
    </recommendedName>
</protein>
<dbReference type="PROSITE" id="PS50863">
    <property type="entry name" value="B3"/>
    <property type="match status" value="1"/>
</dbReference>
<dbReference type="Gene3D" id="2.40.330.10">
    <property type="entry name" value="DNA-binding pseudobarrel domain"/>
    <property type="match status" value="1"/>
</dbReference>
<comment type="subunit">
    <text evidence="8">Homodimers and heterodimers.</text>
</comment>
<evidence type="ECO:0000259" key="9">
    <source>
        <dbReference type="PROSITE" id="PS50863"/>
    </source>
</evidence>
<dbReference type="InterPro" id="IPR015300">
    <property type="entry name" value="DNA-bd_pseudobarrel_sf"/>
</dbReference>
<evidence type="ECO:0000256" key="4">
    <source>
        <dbReference type="ARBA" id="ARBA00023125"/>
    </source>
</evidence>
<dbReference type="SUPFAM" id="SSF101936">
    <property type="entry name" value="DNA-binding pseudobarrel domain"/>
    <property type="match status" value="1"/>
</dbReference>
<feature type="domain" description="TF-B3" evidence="9">
    <location>
        <begin position="17"/>
        <end position="119"/>
    </location>
</feature>
<keyword evidence="6 8" id="KW-0539">Nucleus</keyword>
<evidence type="ECO:0000313" key="11">
    <source>
        <dbReference type="Proteomes" id="UP000242715"/>
    </source>
</evidence>
<keyword evidence="11" id="KW-1185">Reference proteome</keyword>
<accession>A0A2Z6NUE7</accession>
<gene>
    <name evidence="10" type="ORF">TSUD_37980</name>
</gene>
<dbReference type="GO" id="GO:0009734">
    <property type="term" value="P:auxin-activated signaling pathway"/>
    <property type="evidence" value="ECO:0007669"/>
    <property type="project" value="UniProtKB-KW"/>
</dbReference>
<organism evidence="10 11">
    <name type="scientific">Trifolium subterraneum</name>
    <name type="common">Subterranean clover</name>
    <dbReference type="NCBI Taxonomy" id="3900"/>
    <lineage>
        <taxon>Eukaryota</taxon>
        <taxon>Viridiplantae</taxon>
        <taxon>Streptophyta</taxon>
        <taxon>Embryophyta</taxon>
        <taxon>Tracheophyta</taxon>
        <taxon>Spermatophyta</taxon>
        <taxon>Magnoliopsida</taxon>
        <taxon>eudicotyledons</taxon>
        <taxon>Gunneridae</taxon>
        <taxon>Pentapetalae</taxon>
        <taxon>rosids</taxon>
        <taxon>fabids</taxon>
        <taxon>Fabales</taxon>
        <taxon>Fabaceae</taxon>
        <taxon>Papilionoideae</taxon>
        <taxon>50 kb inversion clade</taxon>
        <taxon>NPAAA clade</taxon>
        <taxon>Hologalegina</taxon>
        <taxon>IRL clade</taxon>
        <taxon>Trifolieae</taxon>
        <taxon>Trifolium</taxon>
    </lineage>
</organism>
<dbReference type="InterPro" id="IPR044835">
    <property type="entry name" value="ARF_plant"/>
</dbReference>
<dbReference type="GO" id="GO:0005634">
    <property type="term" value="C:nucleus"/>
    <property type="evidence" value="ECO:0007669"/>
    <property type="project" value="UniProtKB-SubCell"/>
</dbReference>
<dbReference type="CDD" id="cd10017">
    <property type="entry name" value="B3_DNA"/>
    <property type="match status" value="1"/>
</dbReference>
<keyword evidence="7 8" id="KW-0927">Auxin signaling pathway</keyword>
<dbReference type="OrthoDB" id="1668982at2759"/>
<dbReference type="InterPro" id="IPR010525">
    <property type="entry name" value="ARF_dom"/>
</dbReference>
<evidence type="ECO:0000256" key="1">
    <source>
        <dbReference type="ARBA" id="ARBA00004123"/>
    </source>
</evidence>
<comment type="subcellular location">
    <subcellularLocation>
        <location evidence="1 8">Nucleus</location>
    </subcellularLocation>
</comment>
<keyword evidence="3 8" id="KW-0805">Transcription regulation</keyword>
<dbReference type="GO" id="GO:0003677">
    <property type="term" value="F:DNA binding"/>
    <property type="evidence" value="ECO:0007669"/>
    <property type="project" value="UniProtKB-KW"/>
</dbReference>
<dbReference type="Proteomes" id="UP000242715">
    <property type="component" value="Unassembled WGS sequence"/>
</dbReference>
<evidence type="ECO:0000256" key="3">
    <source>
        <dbReference type="ARBA" id="ARBA00023015"/>
    </source>
</evidence>
<dbReference type="Pfam" id="PF02362">
    <property type="entry name" value="B3"/>
    <property type="match status" value="1"/>
</dbReference>
<keyword evidence="4 8" id="KW-0238">DNA-binding</keyword>